<evidence type="ECO:0000256" key="1">
    <source>
        <dbReference type="ARBA" id="ARBA00004651"/>
    </source>
</evidence>
<comment type="caution">
    <text evidence="8">The sequence shown here is derived from an EMBL/GenBank/DDBJ whole genome shotgun (WGS) entry which is preliminary data.</text>
</comment>
<dbReference type="EMBL" id="VOLR01000018">
    <property type="protein sequence ID" value="TWX57527.1"/>
    <property type="molecule type" value="Genomic_DNA"/>
</dbReference>
<evidence type="ECO:0000256" key="4">
    <source>
        <dbReference type="ARBA" id="ARBA00022692"/>
    </source>
</evidence>
<keyword evidence="3" id="KW-1003">Cell membrane</keyword>
<dbReference type="InterPro" id="IPR002758">
    <property type="entry name" value="Cation_antiport_E"/>
</dbReference>
<accession>A0A5C6Q3K2</accession>
<dbReference type="Pfam" id="PF01899">
    <property type="entry name" value="MNHE"/>
    <property type="match status" value="1"/>
</dbReference>
<dbReference type="Proteomes" id="UP000321525">
    <property type="component" value="Unassembled WGS sequence"/>
</dbReference>
<evidence type="ECO:0000313" key="8">
    <source>
        <dbReference type="EMBL" id="TWX63371.1"/>
    </source>
</evidence>
<gene>
    <name evidence="7" type="ORF">ESZ26_13110</name>
    <name evidence="8" type="ORF">ESZ27_16955</name>
</gene>
<comment type="similarity">
    <text evidence="2">Belongs to the CPA3 antiporters (TC 2.A.63) subunit E family.</text>
</comment>
<dbReference type="OrthoDB" id="7852837at2"/>
<name>A0A5C6Q3K2_9GAMM</name>
<dbReference type="AlphaFoldDB" id="A0A5C6Q3K2"/>
<keyword evidence="9" id="KW-1185">Reference proteome</keyword>
<dbReference type="Proteomes" id="UP000321917">
    <property type="component" value="Unassembled WGS sequence"/>
</dbReference>
<evidence type="ECO:0000256" key="3">
    <source>
        <dbReference type="ARBA" id="ARBA00022475"/>
    </source>
</evidence>
<dbReference type="GO" id="GO:0005886">
    <property type="term" value="C:plasma membrane"/>
    <property type="evidence" value="ECO:0007669"/>
    <property type="project" value="UniProtKB-SubCell"/>
</dbReference>
<evidence type="ECO:0000313" key="9">
    <source>
        <dbReference type="Proteomes" id="UP000321525"/>
    </source>
</evidence>
<keyword evidence="6" id="KW-0472">Membrane</keyword>
<evidence type="ECO:0008006" key="11">
    <source>
        <dbReference type="Google" id="ProtNLM"/>
    </source>
</evidence>
<dbReference type="GO" id="GO:0008324">
    <property type="term" value="F:monoatomic cation transmembrane transporter activity"/>
    <property type="evidence" value="ECO:0007669"/>
    <property type="project" value="InterPro"/>
</dbReference>
<keyword evidence="4" id="KW-0812">Transmembrane</keyword>
<sequence length="174" mass="19486">MLFYFLSSLLLTGFWFLLTDGELTSLLVGVVFIPMSIFVSAKLSEKTDSANRTFYINIAKVPKFIWFFIYQSIKGGTDTAVRVFSVDMKLQPEFIHYSIKHLPGGSPMNLFMNVVSLLPGSVSVIREPTSVLVHVLTVTSSSLEDIYQCELAICELYRLDISSPSDNPSIKRVS</sequence>
<keyword evidence="5" id="KW-1133">Transmembrane helix</keyword>
<proteinExistence type="inferred from homology"/>
<comment type="subcellular location">
    <subcellularLocation>
        <location evidence="1">Cell membrane</location>
        <topology evidence="1">Multi-pass membrane protein</topology>
    </subcellularLocation>
</comment>
<organism evidence="8 10">
    <name type="scientific">Colwellia hornerae</name>
    <dbReference type="NCBI Taxonomy" id="89402"/>
    <lineage>
        <taxon>Bacteria</taxon>
        <taxon>Pseudomonadati</taxon>
        <taxon>Pseudomonadota</taxon>
        <taxon>Gammaproteobacteria</taxon>
        <taxon>Alteromonadales</taxon>
        <taxon>Colwelliaceae</taxon>
        <taxon>Colwellia</taxon>
    </lineage>
</organism>
<evidence type="ECO:0000313" key="7">
    <source>
        <dbReference type="EMBL" id="TWX57527.1"/>
    </source>
</evidence>
<evidence type="ECO:0000313" key="10">
    <source>
        <dbReference type="Proteomes" id="UP000321917"/>
    </source>
</evidence>
<dbReference type="PANTHER" id="PTHR34584:SF1">
    <property type="entry name" value="NA(+)_H(+) ANTIPORTER SUBUNIT E1"/>
    <property type="match status" value="1"/>
</dbReference>
<dbReference type="EMBL" id="VOLQ01000045">
    <property type="protein sequence ID" value="TWX63371.1"/>
    <property type="molecule type" value="Genomic_DNA"/>
</dbReference>
<evidence type="ECO:0000256" key="5">
    <source>
        <dbReference type="ARBA" id="ARBA00022989"/>
    </source>
</evidence>
<protein>
    <recommendedName>
        <fullName evidence="11">Cation:proton antiporter</fullName>
    </recommendedName>
</protein>
<reference evidence="8 10" key="1">
    <citation type="submission" date="2019-07" db="EMBL/GenBank/DDBJ databases">
        <title>Genomes of sea-ice associated Colwellia species.</title>
        <authorList>
            <person name="Bowman J.P."/>
        </authorList>
    </citation>
    <scope>NUCLEOTIDE SEQUENCE [LARGE SCALE GENOMIC DNA]</scope>
    <source>
        <strain evidence="7 9">ACAM 607</strain>
        <strain evidence="8 10">IC036</strain>
    </source>
</reference>
<dbReference type="PANTHER" id="PTHR34584">
    <property type="entry name" value="NA(+)/H(+) ANTIPORTER SUBUNIT E1"/>
    <property type="match status" value="1"/>
</dbReference>
<evidence type="ECO:0000256" key="6">
    <source>
        <dbReference type="ARBA" id="ARBA00023136"/>
    </source>
</evidence>
<evidence type="ECO:0000256" key="2">
    <source>
        <dbReference type="ARBA" id="ARBA00006228"/>
    </source>
</evidence>